<dbReference type="CDD" id="cd00077">
    <property type="entry name" value="HDc"/>
    <property type="match status" value="1"/>
</dbReference>
<evidence type="ECO:0000313" key="3">
    <source>
        <dbReference type="Proteomes" id="UP000187367"/>
    </source>
</evidence>
<gene>
    <name evidence="2" type="ORF">BW143_20675</name>
</gene>
<evidence type="ECO:0000313" key="2">
    <source>
        <dbReference type="EMBL" id="OMH99156.1"/>
    </source>
</evidence>
<dbReference type="InterPro" id="IPR006674">
    <property type="entry name" value="HD_domain"/>
</dbReference>
<feature type="domain" description="HD" evidence="1">
    <location>
        <begin position="49"/>
        <end position="151"/>
    </location>
</feature>
<dbReference type="RefSeq" id="WP_076760914.1">
    <property type="nucleotide sequence ID" value="NZ_JARMMH010000011.1"/>
</dbReference>
<organism evidence="2 3">
    <name type="scientific">Bacillus swezeyi</name>
    <dbReference type="NCBI Taxonomy" id="1925020"/>
    <lineage>
        <taxon>Bacteria</taxon>
        <taxon>Bacillati</taxon>
        <taxon>Bacillota</taxon>
        <taxon>Bacilli</taxon>
        <taxon>Bacillales</taxon>
        <taxon>Bacillaceae</taxon>
        <taxon>Bacillus</taxon>
    </lineage>
</organism>
<evidence type="ECO:0000259" key="1">
    <source>
        <dbReference type="PROSITE" id="PS51831"/>
    </source>
</evidence>
<dbReference type="FunFam" id="1.10.3210.10:FF:000026">
    <property type="entry name" value="Metal-dependent phosphohydrolase"/>
    <property type="match status" value="1"/>
</dbReference>
<dbReference type="SMART" id="SM00471">
    <property type="entry name" value="HDc"/>
    <property type="match status" value="1"/>
</dbReference>
<dbReference type="InterPro" id="IPR003607">
    <property type="entry name" value="HD/PDEase_dom"/>
</dbReference>
<dbReference type="PANTHER" id="PTHR11373">
    <property type="entry name" value="DEOXYNUCLEOSIDE TRIPHOSPHATE TRIPHOSPHOHYDROLASE"/>
    <property type="match status" value="1"/>
</dbReference>
<comment type="caution">
    <text evidence="2">The sequence shown here is derived from an EMBL/GenBank/DDBJ whole genome shotgun (WGS) entry which is preliminary data.</text>
</comment>
<accession>A0A1R1Q988</accession>
<dbReference type="Pfam" id="PF01966">
    <property type="entry name" value="HD"/>
    <property type="match status" value="1"/>
</dbReference>
<dbReference type="PROSITE" id="PS51831">
    <property type="entry name" value="HD"/>
    <property type="match status" value="1"/>
</dbReference>
<name>A0A1R1Q988_9BACI</name>
<sequence length="325" mass="37062">MKIVDRLYGEADLEPVLRDLIGSGSVQRLKAIHQGGAGFLVHPVWNISRYEHSAGVMLLIRKLGGSLKEQIAGLLHDVSHTAFSHVADDVFQMEDEDYHERVFENWVRNSDIPDILHTYGFTSEDILYDVQKWTLLEQPAPALCADRIDYTLRDSFAYGFADQEDIRSFLRTGLTVFEGEICCTSAEHAEWFARLYYKEVVDFFMDPLNVYALFTLSQMLREALDTDLISKQDFFKTDGELLAILKQRTSFRDKLEKLSTAKRRIKTGDKDDFTIHKTLKLRWIDPKVVANGSKVPASALSENVRLMKEQAVAAMKKGVYVKAAE</sequence>
<dbReference type="Proteomes" id="UP000187367">
    <property type="component" value="Unassembled WGS sequence"/>
</dbReference>
<dbReference type="OrthoDB" id="9814017at2"/>
<keyword evidence="3" id="KW-1185">Reference proteome</keyword>
<dbReference type="PANTHER" id="PTHR11373:SF41">
    <property type="entry name" value="METAL-DEPENDENT PHOSPHOHYDROLASE"/>
    <property type="match status" value="1"/>
</dbReference>
<accession>A0A1R1S0I3</accession>
<protein>
    <recommendedName>
        <fullName evidence="1">HD domain-containing protein</fullName>
    </recommendedName>
</protein>
<reference evidence="2 3" key="1">
    <citation type="submission" date="2017-01" db="EMBL/GenBank/DDBJ databases">
        <title>Bacillus phylogenomics.</title>
        <authorList>
            <person name="Dunlap C."/>
        </authorList>
    </citation>
    <scope>NUCLEOTIDE SEQUENCE [LARGE SCALE GENOMIC DNA]</scope>
    <source>
        <strain evidence="2 3">NRRL B-41282</strain>
    </source>
</reference>
<dbReference type="GO" id="GO:0008832">
    <property type="term" value="F:dGTPase activity"/>
    <property type="evidence" value="ECO:0007669"/>
    <property type="project" value="TreeGrafter"/>
</dbReference>
<dbReference type="EMBL" id="MTJL01000048">
    <property type="protein sequence ID" value="OMH99156.1"/>
    <property type="molecule type" value="Genomic_DNA"/>
</dbReference>
<dbReference type="GO" id="GO:0006203">
    <property type="term" value="P:dGTP catabolic process"/>
    <property type="evidence" value="ECO:0007669"/>
    <property type="project" value="TreeGrafter"/>
</dbReference>
<dbReference type="Gene3D" id="1.10.3210.10">
    <property type="entry name" value="Hypothetical protein af1432"/>
    <property type="match status" value="1"/>
</dbReference>
<dbReference type="AlphaFoldDB" id="A0A1R1Q988"/>
<dbReference type="InterPro" id="IPR050135">
    <property type="entry name" value="dGTPase-like"/>
</dbReference>
<proteinExistence type="predicted"/>
<dbReference type="SUPFAM" id="SSF109604">
    <property type="entry name" value="HD-domain/PDEase-like"/>
    <property type="match status" value="1"/>
</dbReference>